<gene>
    <name evidence="1" type="ORF">K441DRAFT_333842</name>
</gene>
<dbReference type="Proteomes" id="UP000250078">
    <property type="component" value="Unassembled WGS sequence"/>
</dbReference>
<proteinExistence type="predicted"/>
<evidence type="ECO:0000313" key="2">
    <source>
        <dbReference type="Proteomes" id="UP000250078"/>
    </source>
</evidence>
<reference evidence="1 2" key="1">
    <citation type="journal article" date="2016" name="Nat. Commun.">
        <title>Ectomycorrhizal ecology is imprinted in the genome of the dominant symbiotic fungus Cenococcum geophilum.</title>
        <authorList>
            <consortium name="DOE Joint Genome Institute"/>
            <person name="Peter M."/>
            <person name="Kohler A."/>
            <person name="Ohm R.A."/>
            <person name="Kuo A."/>
            <person name="Krutzmann J."/>
            <person name="Morin E."/>
            <person name="Arend M."/>
            <person name="Barry K.W."/>
            <person name="Binder M."/>
            <person name="Choi C."/>
            <person name="Clum A."/>
            <person name="Copeland A."/>
            <person name="Grisel N."/>
            <person name="Haridas S."/>
            <person name="Kipfer T."/>
            <person name="LaButti K."/>
            <person name="Lindquist E."/>
            <person name="Lipzen A."/>
            <person name="Maire R."/>
            <person name="Meier B."/>
            <person name="Mihaltcheva S."/>
            <person name="Molinier V."/>
            <person name="Murat C."/>
            <person name="Poggeler S."/>
            <person name="Quandt C.A."/>
            <person name="Sperisen C."/>
            <person name="Tritt A."/>
            <person name="Tisserant E."/>
            <person name="Crous P.W."/>
            <person name="Henrissat B."/>
            <person name="Nehls U."/>
            <person name="Egli S."/>
            <person name="Spatafora J.W."/>
            <person name="Grigoriev I.V."/>
            <person name="Martin F.M."/>
        </authorList>
    </citation>
    <scope>NUCLEOTIDE SEQUENCE [LARGE SCALE GENOMIC DNA]</scope>
    <source>
        <strain evidence="1 2">1.58</strain>
    </source>
</reference>
<accession>A0ACC8EN85</accession>
<evidence type="ECO:0000313" key="1">
    <source>
        <dbReference type="EMBL" id="OCK87867.1"/>
    </source>
</evidence>
<protein>
    <submittedName>
        <fullName evidence="1">Uncharacterized protein</fullName>
    </submittedName>
</protein>
<dbReference type="EMBL" id="KV748253">
    <property type="protein sequence ID" value="OCK87867.1"/>
    <property type="molecule type" value="Genomic_DNA"/>
</dbReference>
<name>A0ACC8EN85_9PEZI</name>
<keyword evidence="2" id="KW-1185">Reference proteome</keyword>
<sequence>MQENLWIPVIVGISVHGLTIPALLLIADPRYRKHKSPATMTTTSTTTTVTATAPATVAAASVTDPLLGSSRSSSRSRMSTRAEQQEEDESLLGLIWHSLTSVFWTVVRLCRDPIAAPTLVVFFWNELGHGVNNILKQWASRTFSWTLASTNYFLAAQRGVAGITLIGLSVAVHRLQVAGVPSARLDLCLVAFCQSVTLLGIFGTVVSSLGGSTRTRSVQFVCSVLVYMMGWGMNGALQSIVTRVSHPDQITLLYTGLSVAERMAAVGSGPAFAGLLAKAMQKGGEWEYLPYWVSFGIFLLVSALTVRLVRMLARL</sequence>
<organism evidence="1 2">
    <name type="scientific">Cenococcum geophilum 1.58</name>
    <dbReference type="NCBI Taxonomy" id="794803"/>
    <lineage>
        <taxon>Eukaryota</taxon>
        <taxon>Fungi</taxon>
        <taxon>Dikarya</taxon>
        <taxon>Ascomycota</taxon>
        <taxon>Pezizomycotina</taxon>
        <taxon>Dothideomycetes</taxon>
        <taxon>Pleosporomycetidae</taxon>
        <taxon>Gloniales</taxon>
        <taxon>Gloniaceae</taxon>
        <taxon>Cenococcum</taxon>
    </lineage>
</organism>